<gene>
    <name evidence="1" type="ORF">H1D41_13610</name>
</gene>
<dbReference type="InterPro" id="IPR029033">
    <property type="entry name" value="His_PPase_superfam"/>
</dbReference>
<dbReference type="Gene3D" id="3.40.50.1240">
    <property type="entry name" value="Phosphoglycerate mutase-like"/>
    <property type="match status" value="1"/>
</dbReference>
<dbReference type="GO" id="GO:0016791">
    <property type="term" value="F:phosphatase activity"/>
    <property type="evidence" value="ECO:0007669"/>
    <property type="project" value="TreeGrafter"/>
</dbReference>
<evidence type="ECO:0000313" key="2">
    <source>
        <dbReference type="Proteomes" id="UP000640583"/>
    </source>
</evidence>
<dbReference type="Pfam" id="PF00300">
    <property type="entry name" value="His_Phos_1"/>
    <property type="match status" value="1"/>
</dbReference>
<proteinExistence type="predicted"/>
<dbReference type="SUPFAM" id="SSF53254">
    <property type="entry name" value="Phosphoglycerate mutase-like"/>
    <property type="match status" value="1"/>
</dbReference>
<dbReference type="RefSeq" id="WP_228849424.1">
    <property type="nucleotide sequence ID" value="NZ_JADCKQ010000010.1"/>
</dbReference>
<dbReference type="PANTHER" id="PTHR48100:SF1">
    <property type="entry name" value="HISTIDINE PHOSPHATASE FAMILY PROTEIN-RELATED"/>
    <property type="match status" value="1"/>
</dbReference>
<keyword evidence="2" id="KW-1185">Reference proteome</keyword>
<organism evidence="1 2">
    <name type="scientific">Halocynthiibacter styelae</name>
    <dbReference type="NCBI Taxonomy" id="2761955"/>
    <lineage>
        <taxon>Bacteria</taxon>
        <taxon>Pseudomonadati</taxon>
        <taxon>Pseudomonadota</taxon>
        <taxon>Alphaproteobacteria</taxon>
        <taxon>Rhodobacterales</taxon>
        <taxon>Paracoccaceae</taxon>
        <taxon>Halocynthiibacter</taxon>
    </lineage>
</organism>
<sequence length="173" mass="18740">MNVLYLRHGQTDGNLQNLCVGQMDMPLNAKGLVQAEQAAQSSRLAEIRSIVASPLIRARQTAEAVSVATGLTVAFHGGLKEVCMGSWEGLPEDDPGMYARWIAGETPEGAESWIGFSARVRHAFEEIIQKQHAPLIVAHCAVLWAIRDGLGLPVDSELGNGEYMTLDIPADYL</sequence>
<dbReference type="PANTHER" id="PTHR48100">
    <property type="entry name" value="BROAD-SPECIFICITY PHOSPHATASE YOR283W-RELATED"/>
    <property type="match status" value="1"/>
</dbReference>
<dbReference type="InterPro" id="IPR050275">
    <property type="entry name" value="PGM_Phosphatase"/>
</dbReference>
<comment type="caution">
    <text evidence="1">The sequence shown here is derived from an EMBL/GenBank/DDBJ whole genome shotgun (WGS) entry which is preliminary data.</text>
</comment>
<dbReference type="EMBL" id="JADCKQ010000010">
    <property type="protein sequence ID" value="MBI1494677.1"/>
    <property type="molecule type" value="Genomic_DNA"/>
</dbReference>
<accession>A0A8J7LWQ9</accession>
<dbReference type="CDD" id="cd07067">
    <property type="entry name" value="HP_PGM_like"/>
    <property type="match status" value="1"/>
</dbReference>
<dbReference type="Proteomes" id="UP000640583">
    <property type="component" value="Unassembled WGS sequence"/>
</dbReference>
<dbReference type="AlphaFoldDB" id="A0A8J7LWQ9"/>
<dbReference type="InterPro" id="IPR013078">
    <property type="entry name" value="His_Pase_superF_clade-1"/>
</dbReference>
<dbReference type="SMART" id="SM00855">
    <property type="entry name" value="PGAM"/>
    <property type="match status" value="1"/>
</dbReference>
<evidence type="ECO:0000313" key="1">
    <source>
        <dbReference type="EMBL" id="MBI1494677.1"/>
    </source>
</evidence>
<name>A0A8J7LWQ9_9RHOB</name>
<dbReference type="GO" id="GO:0005737">
    <property type="term" value="C:cytoplasm"/>
    <property type="evidence" value="ECO:0007669"/>
    <property type="project" value="TreeGrafter"/>
</dbReference>
<reference evidence="1" key="1">
    <citation type="submission" date="2020-10" db="EMBL/GenBank/DDBJ databases">
        <title>Paenihalocynthiibacter styelae gen. nov., sp. nov., isolated from stalked sea squirt Styela clava.</title>
        <authorList>
            <person name="Kim Y.-O."/>
            <person name="Yoon J.-H."/>
        </authorList>
    </citation>
    <scope>NUCLEOTIDE SEQUENCE</scope>
    <source>
        <strain evidence="1">MYP1-1</strain>
    </source>
</reference>
<protein>
    <submittedName>
        <fullName evidence="1">Histidine phosphatase family protein</fullName>
    </submittedName>
</protein>